<dbReference type="PANTHER" id="PTHR33376">
    <property type="match status" value="1"/>
</dbReference>
<dbReference type="InterPro" id="IPR038404">
    <property type="entry name" value="TRAP_DctP_sf"/>
</dbReference>
<dbReference type="InterPro" id="IPR018389">
    <property type="entry name" value="DctP_fam"/>
</dbReference>
<dbReference type="PANTHER" id="PTHR33376:SF15">
    <property type="entry name" value="BLL6794 PROTEIN"/>
    <property type="match status" value="1"/>
</dbReference>
<evidence type="ECO:0000256" key="2">
    <source>
        <dbReference type="ARBA" id="ARBA00022729"/>
    </source>
</evidence>
<evidence type="ECO:0000256" key="4">
    <source>
        <dbReference type="SAM" id="SignalP"/>
    </source>
</evidence>
<evidence type="ECO:0000256" key="3">
    <source>
        <dbReference type="ARBA" id="ARBA00022764"/>
    </source>
</evidence>
<feature type="signal peptide" evidence="4">
    <location>
        <begin position="1"/>
        <end position="21"/>
    </location>
</feature>
<evidence type="ECO:0000313" key="6">
    <source>
        <dbReference type="Proteomes" id="UP000326554"/>
    </source>
</evidence>
<feature type="chain" id="PRO_5023872674" evidence="4">
    <location>
        <begin position="22"/>
        <end position="352"/>
    </location>
</feature>
<keyword evidence="6" id="KW-1185">Reference proteome</keyword>
<evidence type="ECO:0000256" key="1">
    <source>
        <dbReference type="ARBA" id="ARBA00004418"/>
    </source>
</evidence>
<dbReference type="AlphaFoldDB" id="A0A5J5GJ19"/>
<dbReference type="CDD" id="cd13666">
    <property type="entry name" value="PBP2_TRAP_DctP_like_1"/>
    <property type="match status" value="1"/>
</dbReference>
<name>A0A5J5GJ19_9RHOB</name>
<dbReference type="Proteomes" id="UP000326554">
    <property type="component" value="Unassembled WGS sequence"/>
</dbReference>
<comment type="caution">
    <text evidence="5">The sequence shown here is derived from an EMBL/GenBank/DDBJ whole genome shotgun (WGS) entry which is preliminary data.</text>
</comment>
<dbReference type="EMBL" id="VYQE01000003">
    <property type="protein sequence ID" value="KAA9008231.1"/>
    <property type="molecule type" value="Genomic_DNA"/>
</dbReference>
<dbReference type="RefSeq" id="WP_150445515.1">
    <property type="nucleotide sequence ID" value="NZ_VYQE01000003.1"/>
</dbReference>
<comment type="subcellular location">
    <subcellularLocation>
        <location evidence="1">Periplasm</location>
    </subcellularLocation>
</comment>
<dbReference type="GO" id="GO:0042597">
    <property type="term" value="C:periplasmic space"/>
    <property type="evidence" value="ECO:0007669"/>
    <property type="project" value="UniProtKB-SubCell"/>
</dbReference>
<dbReference type="Pfam" id="PF03480">
    <property type="entry name" value="DctP"/>
    <property type="match status" value="1"/>
</dbReference>
<proteinExistence type="predicted"/>
<evidence type="ECO:0000313" key="5">
    <source>
        <dbReference type="EMBL" id="KAA9008231.1"/>
    </source>
</evidence>
<sequence length="352" mass="38141">MNVTLKSIALAAFALPSAGLAQEMVPITISSSHPTSVPWVGSMQTYVVEPANARLEEMGSDYRIEWTEAFGGSLYDFNETLEAVEEGLTDMGWVGALWEGSKMPLQNIMFSTPFVTSDPVVAVEVLNEMNDTIPEMQEEWTSHNLVFLGASVNDTYHLLTTFPVESLADLDGRTIVGAPALGPWLGGTGAVPVAGGLPTMYQTIQTGVAEGTIIIPTGAYPLRLHEVAPYVTLVDTGVTTIGGLAVNADSWERFPEDVQTVLMELGREYSMGHAQLVKETSDQIVEQMEADGATVTRLPEEERTAWVEGLPDLGEEWVATVAADGLPGEEIMSTYMSMMEEKGAEPMRDWSE</sequence>
<keyword evidence="2 4" id="KW-0732">Signal</keyword>
<keyword evidence="3" id="KW-0574">Periplasm</keyword>
<dbReference type="GO" id="GO:0055085">
    <property type="term" value="P:transmembrane transport"/>
    <property type="evidence" value="ECO:0007669"/>
    <property type="project" value="InterPro"/>
</dbReference>
<accession>A0A5J5GJ19</accession>
<reference evidence="5 6" key="1">
    <citation type="submission" date="2019-09" db="EMBL/GenBank/DDBJ databases">
        <authorList>
            <person name="Park J.-S."/>
            <person name="Choi H.-J."/>
        </authorList>
    </citation>
    <scope>NUCLEOTIDE SEQUENCE [LARGE SCALE GENOMIC DNA]</scope>
    <source>
        <strain evidence="5 6">176SS1-4</strain>
    </source>
</reference>
<gene>
    <name evidence="5" type="ORF">F3S47_12130</name>
</gene>
<dbReference type="Gene3D" id="3.40.190.170">
    <property type="entry name" value="Bacterial extracellular solute-binding protein, family 7"/>
    <property type="match status" value="1"/>
</dbReference>
<protein>
    <submittedName>
        <fullName evidence="5">C4-dicarboxylate ABC transporter substrate-binding protein</fullName>
    </submittedName>
</protein>
<dbReference type="NCBIfam" id="NF037995">
    <property type="entry name" value="TRAP_S1"/>
    <property type="match status" value="1"/>
</dbReference>
<organism evidence="5 6">
    <name type="scientific">Histidinibacterium aquaticum</name>
    <dbReference type="NCBI Taxonomy" id="2613962"/>
    <lineage>
        <taxon>Bacteria</taxon>
        <taxon>Pseudomonadati</taxon>
        <taxon>Pseudomonadota</taxon>
        <taxon>Alphaproteobacteria</taxon>
        <taxon>Rhodobacterales</taxon>
        <taxon>Paracoccaceae</taxon>
        <taxon>Histidinibacterium</taxon>
    </lineage>
</organism>